<evidence type="ECO:0000256" key="6">
    <source>
        <dbReference type="ARBA" id="ARBA00022723"/>
    </source>
</evidence>
<evidence type="ECO:0000256" key="2">
    <source>
        <dbReference type="ARBA" id="ARBA00001936"/>
    </source>
</evidence>
<dbReference type="OrthoDB" id="9806388at2"/>
<keyword evidence="13" id="KW-1185">Reference proteome</keyword>
<dbReference type="InterPro" id="IPR007865">
    <property type="entry name" value="Aminopep_P_N"/>
</dbReference>
<name>A0A4Q5M2K1_9BACT</name>
<dbReference type="Pfam" id="PF00557">
    <property type="entry name" value="Peptidase_M24"/>
    <property type="match status" value="1"/>
</dbReference>
<dbReference type="SUPFAM" id="SSF55920">
    <property type="entry name" value="Creatinase/aminopeptidase"/>
    <property type="match status" value="1"/>
</dbReference>
<dbReference type="GO" id="GO:0005829">
    <property type="term" value="C:cytosol"/>
    <property type="evidence" value="ECO:0007669"/>
    <property type="project" value="TreeGrafter"/>
</dbReference>
<dbReference type="PANTHER" id="PTHR43226">
    <property type="entry name" value="XAA-PRO AMINOPEPTIDASE 3"/>
    <property type="match status" value="1"/>
</dbReference>
<dbReference type="PANTHER" id="PTHR43226:SF4">
    <property type="entry name" value="XAA-PRO AMINOPEPTIDASE 3"/>
    <property type="match status" value="1"/>
</dbReference>
<evidence type="ECO:0000256" key="3">
    <source>
        <dbReference type="ARBA" id="ARBA00008766"/>
    </source>
</evidence>
<evidence type="ECO:0000256" key="10">
    <source>
        <dbReference type="RuleBase" id="RU000590"/>
    </source>
</evidence>
<feature type="domain" description="Aminopeptidase P N-terminal" evidence="11">
    <location>
        <begin position="2"/>
        <end position="130"/>
    </location>
</feature>
<dbReference type="InterPro" id="IPR052433">
    <property type="entry name" value="X-Pro_dipept-like"/>
</dbReference>
<proteinExistence type="inferred from homology"/>
<dbReference type="GO" id="GO:0030145">
    <property type="term" value="F:manganese ion binding"/>
    <property type="evidence" value="ECO:0007669"/>
    <property type="project" value="InterPro"/>
</dbReference>
<dbReference type="EC" id="3.4.11.9" evidence="4"/>
<keyword evidence="6 10" id="KW-0479">Metal-binding</keyword>
<dbReference type="GO" id="GO:0006508">
    <property type="term" value="P:proteolysis"/>
    <property type="evidence" value="ECO:0007669"/>
    <property type="project" value="UniProtKB-KW"/>
</dbReference>
<organism evidence="12 13">
    <name type="scientific">Emticicia agri</name>
    <dbReference type="NCBI Taxonomy" id="2492393"/>
    <lineage>
        <taxon>Bacteria</taxon>
        <taxon>Pseudomonadati</taxon>
        <taxon>Bacteroidota</taxon>
        <taxon>Cytophagia</taxon>
        <taxon>Cytophagales</taxon>
        <taxon>Leadbetterellaceae</taxon>
        <taxon>Emticicia</taxon>
    </lineage>
</organism>
<dbReference type="InterPro" id="IPR036005">
    <property type="entry name" value="Creatinase/aminopeptidase-like"/>
</dbReference>
<evidence type="ECO:0000256" key="4">
    <source>
        <dbReference type="ARBA" id="ARBA00012574"/>
    </source>
</evidence>
<dbReference type="GO" id="GO:0070006">
    <property type="term" value="F:metalloaminopeptidase activity"/>
    <property type="evidence" value="ECO:0007669"/>
    <property type="project" value="InterPro"/>
</dbReference>
<dbReference type="SMART" id="SM01011">
    <property type="entry name" value="AMP_N"/>
    <property type="match status" value="1"/>
</dbReference>
<evidence type="ECO:0000256" key="1">
    <source>
        <dbReference type="ARBA" id="ARBA00001424"/>
    </source>
</evidence>
<dbReference type="PROSITE" id="PS00491">
    <property type="entry name" value="PROLINE_PEPTIDASE"/>
    <property type="match status" value="1"/>
</dbReference>
<comment type="caution">
    <text evidence="12">The sequence shown here is derived from an EMBL/GenBank/DDBJ whole genome shotgun (WGS) entry which is preliminary data.</text>
</comment>
<dbReference type="InterPro" id="IPR001131">
    <property type="entry name" value="Peptidase_M24B_aminopep-P_CS"/>
</dbReference>
<reference evidence="12 13" key="1">
    <citation type="submission" date="2019-02" db="EMBL/GenBank/DDBJ databases">
        <title>Bacterial novel species Emticicia sp. 17J42-9 isolated from soil.</title>
        <authorList>
            <person name="Jung H.-Y."/>
        </authorList>
    </citation>
    <scope>NUCLEOTIDE SEQUENCE [LARGE SCALE GENOMIC DNA]</scope>
    <source>
        <strain evidence="12 13">17J42-9</strain>
    </source>
</reference>
<dbReference type="EMBL" id="SEWF01000007">
    <property type="protein sequence ID" value="RYU96508.1"/>
    <property type="molecule type" value="Genomic_DNA"/>
</dbReference>
<comment type="cofactor">
    <cofactor evidence="2">
        <name>Mn(2+)</name>
        <dbReference type="ChEBI" id="CHEBI:29035"/>
    </cofactor>
</comment>
<keyword evidence="9" id="KW-0464">Manganese</keyword>
<dbReference type="InterPro" id="IPR000994">
    <property type="entry name" value="Pept_M24"/>
</dbReference>
<sequence>MFSTQTYIERRNALKRHVGSGLILIMGNEEAPMNYHDNTYRYRQDSNFLYYFGISLANLAAVIDVDSGEEIIFGDEFSMDDIIWVGPQPTLADQARKVGVYRTEAYAKLADKLAKAKKVHFTPPYRYENKFKLSEWLSIPVNQLKEKASVDLIHAIIAQRAYKSAEEIVQMEEAVNICREMHIAAMRETKAGRKEYEIAAIIHGKALEFGGELAYPIIFSVNGQTLHNHYHGNTMTEGRLALNDSGAENSMFYAGDITRTIPVSKKFTEKQKDIYNIVLKMQLASIEALKPGIQYKEVHLLANRVLLEGLSDLGFVKGNVDEMLNEGVQGLFMPHGLGHAIGLDVHDMEDLGENYVGYRDGLERSTQLGLKSLRMAKELEEGYVITVEPGLYFIPELIDKWKSEKKFTDFINYEKLETYRDFGGVRIEDNCLITADGQKTLGKPIPKTIEEVEDLKN</sequence>
<evidence type="ECO:0000256" key="8">
    <source>
        <dbReference type="ARBA" id="ARBA00023049"/>
    </source>
</evidence>
<dbReference type="RefSeq" id="WP_130020184.1">
    <property type="nucleotide sequence ID" value="NZ_SEWF01000007.1"/>
</dbReference>
<comment type="similarity">
    <text evidence="3 10">Belongs to the peptidase M24B family.</text>
</comment>
<dbReference type="Gene3D" id="3.90.230.10">
    <property type="entry name" value="Creatinase/methionine aminopeptidase superfamily"/>
    <property type="match status" value="1"/>
</dbReference>
<evidence type="ECO:0000256" key="9">
    <source>
        <dbReference type="ARBA" id="ARBA00023211"/>
    </source>
</evidence>
<evidence type="ECO:0000256" key="7">
    <source>
        <dbReference type="ARBA" id="ARBA00022801"/>
    </source>
</evidence>
<dbReference type="AlphaFoldDB" id="A0A4Q5M2K1"/>
<keyword evidence="7" id="KW-0378">Hydrolase</keyword>
<keyword evidence="5" id="KW-0645">Protease</keyword>
<dbReference type="CDD" id="cd01087">
    <property type="entry name" value="Prolidase"/>
    <property type="match status" value="1"/>
</dbReference>
<keyword evidence="12" id="KW-0031">Aminopeptidase</keyword>
<comment type="catalytic activity">
    <reaction evidence="1">
        <text>Release of any N-terminal amino acid, including proline, that is linked to proline, even from a dipeptide or tripeptide.</text>
        <dbReference type="EC" id="3.4.11.9"/>
    </reaction>
</comment>
<protein>
    <recommendedName>
        <fullName evidence="4">Xaa-Pro aminopeptidase</fullName>
        <ecNumber evidence="4">3.4.11.9</ecNumber>
    </recommendedName>
</protein>
<evidence type="ECO:0000313" key="13">
    <source>
        <dbReference type="Proteomes" id="UP000293162"/>
    </source>
</evidence>
<gene>
    <name evidence="12" type="ORF">EWM59_06760</name>
</gene>
<dbReference type="Proteomes" id="UP000293162">
    <property type="component" value="Unassembled WGS sequence"/>
</dbReference>
<evidence type="ECO:0000259" key="11">
    <source>
        <dbReference type="SMART" id="SM01011"/>
    </source>
</evidence>
<accession>A0A4Q5M2K1</accession>
<evidence type="ECO:0000313" key="12">
    <source>
        <dbReference type="EMBL" id="RYU96508.1"/>
    </source>
</evidence>
<dbReference type="SUPFAM" id="SSF53092">
    <property type="entry name" value="Creatinase/prolidase N-terminal domain"/>
    <property type="match status" value="1"/>
</dbReference>
<dbReference type="InterPro" id="IPR029149">
    <property type="entry name" value="Creatin/AminoP/Spt16_N"/>
</dbReference>
<dbReference type="Gene3D" id="3.40.350.10">
    <property type="entry name" value="Creatinase/prolidase N-terminal domain"/>
    <property type="match status" value="1"/>
</dbReference>
<evidence type="ECO:0000256" key="5">
    <source>
        <dbReference type="ARBA" id="ARBA00022670"/>
    </source>
</evidence>
<dbReference type="Pfam" id="PF05195">
    <property type="entry name" value="AMP_N"/>
    <property type="match status" value="1"/>
</dbReference>
<keyword evidence="8" id="KW-0482">Metalloprotease</keyword>